<organism evidence="1 2">
    <name type="scientific">Rubidibacter lacunae KORDI 51-2</name>
    <dbReference type="NCBI Taxonomy" id="582515"/>
    <lineage>
        <taxon>Bacteria</taxon>
        <taxon>Bacillati</taxon>
        <taxon>Cyanobacteriota</taxon>
        <taxon>Cyanophyceae</taxon>
        <taxon>Oscillatoriophycideae</taxon>
        <taxon>Chroococcales</taxon>
        <taxon>Aphanothecaceae</taxon>
        <taxon>Rubidibacter</taxon>
    </lineage>
</organism>
<evidence type="ECO:0000313" key="2">
    <source>
        <dbReference type="Proteomes" id="UP000016960"/>
    </source>
</evidence>
<evidence type="ECO:0000313" key="1">
    <source>
        <dbReference type="EMBL" id="ERN43085.1"/>
    </source>
</evidence>
<sequence length="44" mass="4784">MGALTDGAMPAPFEFGRSILLQPQSRSLPPELLMALSEIRKLAE</sequence>
<accession>U5DTU9</accession>
<dbReference type="AlphaFoldDB" id="U5DTU9"/>
<gene>
    <name evidence="1" type="ORF">KR51_00001470</name>
</gene>
<name>U5DTU9_9CHRO</name>
<protein>
    <submittedName>
        <fullName evidence="1">Uncharacterized protein</fullName>
    </submittedName>
</protein>
<keyword evidence="2" id="KW-1185">Reference proteome</keyword>
<reference evidence="1 2" key="1">
    <citation type="submission" date="2013-05" db="EMBL/GenBank/DDBJ databases">
        <title>Draft genome sequence of Rubidibacter lacunae KORDI 51-2.</title>
        <authorList>
            <person name="Choi D.H."/>
            <person name="Noh J.H."/>
            <person name="Kwon K.-K."/>
            <person name="Lee J.-H."/>
            <person name="Ryu J.-Y."/>
        </authorList>
    </citation>
    <scope>NUCLEOTIDE SEQUENCE [LARGE SCALE GENOMIC DNA]</scope>
    <source>
        <strain evidence="1 2">KORDI 51-2</strain>
    </source>
</reference>
<comment type="caution">
    <text evidence="1">The sequence shown here is derived from an EMBL/GenBank/DDBJ whole genome shotgun (WGS) entry which is preliminary data.</text>
</comment>
<dbReference type="InParanoid" id="U5DTU9"/>
<dbReference type="Proteomes" id="UP000016960">
    <property type="component" value="Unassembled WGS sequence"/>
</dbReference>
<proteinExistence type="predicted"/>
<dbReference type="EMBL" id="ASSJ01000003">
    <property type="protein sequence ID" value="ERN43085.1"/>
    <property type="molecule type" value="Genomic_DNA"/>
</dbReference>